<evidence type="ECO:0000259" key="4">
    <source>
        <dbReference type="PROSITE" id="PS01358"/>
    </source>
</evidence>
<dbReference type="Pfam" id="PF09413">
    <property type="entry name" value="DUF2007"/>
    <property type="match status" value="1"/>
</dbReference>
<keyword evidence="2" id="KW-0863">Zinc-finger</keyword>
<evidence type="ECO:0000256" key="1">
    <source>
        <dbReference type="ARBA" id="ARBA00022723"/>
    </source>
</evidence>
<proteinExistence type="predicted"/>
<feature type="domain" description="RanBP2-type" evidence="4">
    <location>
        <begin position="80"/>
        <end position="99"/>
    </location>
</feature>
<dbReference type="RefSeq" id="WP_057789895.1">
    <property type="nucleotide sequence ID" value="NZ_CAXIBE010000084.1"/>
</dbReference>
<keyword evidence="1" id="KW-0479">Metal-binding</keyword>
<name>A0AAW7Z415_9ALTE</name>
<evidence type="ECO:0000313" key="6">
    <source>
        <dbReference type="EMBL" id="MDO6578465.1"/>
    </source>
</evidence>
<evidence type="ECO:0000313" key="7">
    <source>
        <dbReference type="Proteomes" id="UP000056750"/>
    </source>
</evidence>
<dbReference type="EMBL" id="JAUOQI010000009">
    <property type="protein sequence ID" value="MDO6578465.1"/>
    <property type="molecule type" value="Genomic_DNA"/>
</dbReference>
<gene>
    <name evidence="5" type="ORF">AVL57_16515</name>
    <name evidence="6" type="ORF">Q4527_13765</name>
</gene>
<organism evidence="6 8">
    <name type="scientific">Alteromonas stellipolaris</name>
    <dbReference type="NCBI Taxonomy" id="233316"/>
    <lineage>
        <taxon>Bacteria</taxon>
        <taxon>Pseudomonadati</taxon>
        <taxon>Pseudomonadota</taxon>
        <taxon>Gammaproteobacteria</taxon>
        <taxon>Alteromonadales</taxon>
        <taxon>Alteromonadaceae</taxon>
        <taxon>Alteromonas/Salinimonas group</taxon>
        <taxon>Alteromonas</taxon>
    </lineage>
</organism>
<dbReference type="AlphaFoldDB" id="A0AAW7Z415"/>
<keyword evidence="3" id="KW-0862">Zinc</keyword>
<dbReference type="GeneID" id="83259316"/>
<reference evidence="5 7" key="1">
    <citation type="submission" date="2015-12" db="EMBL/GenBank/DDBJ databases">
        <title>Intraspecies pangenome expansion in the marine bacterium Alteromonas.</title>
        <authorList>
            <person name="Lopez-Perez M."/>
            <person name="Rodriguez-Valera F."/>
        </authorList>
    </citation>
    <scope>NUCLEOTIDE SEQUENCE [LARGE SCALE GENOMIC DNA]</scope>
    <source>
        <strain evidence="5 7">LMG 21861</strain>
    </source>
</reference>
<sequence>MIKLFTSPDPFLLQSVKSELDALSIPYLVKNEFAGGAMGELPWQESQPELWLIDESWSARANKVVSSLMDSHEPTEQIPWVCGNCGEPNGEAFDTCWKCGESRP</sequence>
<accession>A0AAW7Z415</accession>
<reference evidence="6" key="2">
    <citation type="submission" date="2023-07" db="EMBL/GenBank/DDBJ databases">
        <title>Genome content predicts the carbon catabolic preferences of heterotrophic bacteria.</title>
        <authorList>
            <person name="Gralka M."/>
        </authorList>
    </citation>
    <scope>NUCLEOTIDE SEQUENCE</scope>
    <source>
        <strain evidence="6">F2M12</strain>
    </source>
</reference>
<evidence type="ECO:0000256" key="3">
    <source>
        <dbReference type="ARBA" id="ARBA00022833"/>
    </source>
</evidence>
<dbReference type="KEGG" id="asq:AVL57_16515"/>
<dbReference type="Proteomes" id="UP000056750">
    <property type="component" value="Chromosome"/>
</dbReference>
<protein>
    <submittedName>
        <fullName evidence="6">DUF2007 domain-containing protein</fullName>
    </submittedName>
</protein>
<evidence type="ECO:0000313" key="8">
    <source>
        <dbReference type="Proteomes" id="UP001170717"/>
    </source>
</evidence>
<dbReference type="GO" id="GO:0008270">
    <property type="term" value="F:zinc ion binding"/>
    <property type="evidence" value="ECO:0007669"/>
    <property type="project" value="UniProtKB-KW"/>
</dbReference>
<dbReference type="EMBL" id="CP013926">
    <property type="protein sequence ID" value="AMJ75425.1"/>
    <property type="molecule type" value="Genomic_DNA"/>
</dbReference>
<dbReference type="PROSITE" id="PS01358">
    <property type="entry name" value="ZF_RANBP2_1"/>
    <property type="match status" value="1"/>
</dbReference>
<evidence type="ECO:0000313" key="5">
    <source>
        <dbReference type="EMBL" id="AMJ75425.1"/>
    </source>
</evidence>
<keyword evidence="7" id="KW-1185">Reference proteome</keyword>
<dbReference type="Proteomes" id="UP001170717">
    <property type="component" value="Unassembled WGS sequence"/>
</dbReference>
<evidence type="ECO:0000256" key="2">
    <source>
        <dbReference type="ARBA" id="ARBA00022771"/>
    </source>
</evidence>
<dbReference type="InterPro" id="IPR018551">
    <property type="entry name" value="DUF2007"/>
</dbReference>
<dbReference type="InterPro" id="IPR001876">
    <property type="entry name" value="Znf_RanBP2"/>
</dbReference>